<keyword evidence="2" id="KW-1185">Reference proteome</keyword>
<dbReference type="CDD" id="cd00037">
    <property type="entry name" value="CLECT"/>
    <property type="match status" value="1"/>
</dbReference>
<dbReference type="EMBL" id="BLXT01001347">
    <property type="protein sequence ID" value="GFN84790.1"/>
    <property type="molecule type" value="Genomic_DNA"/>
</dbReference>
<dbReference type="AlphaFoldDB" id="A0AAV3YQY3"/>
<organism evidence="1 2">
    <name type="scientific">Plakobranchus ocellatus</name>
    <dbReference type="NCBI Taxonomy" id="259542"/>
    <lineage>
        <taxon>Eukaryota</taxon>
        <taxon>Metazoa</taxon>
        <taxon>Spiralia</taxon>
        <taxon>Lophotrochozoa</taxon>
        <taxon>Mollusca</taxon>
        <taxon>Gastropoda</taxon>
        <taxon>Heterobranchia</taxon>
        <taxon>Euthyneura</taxon>
        <taxon>Panpulmonata</taxon>
        <taxon>Sacoglossa</taxon>
        <taxon>Placobranchoidea</taxon>
        <taxon>Plakobranchidae</taxon>
        <taxon>Plakobranchus</taxon>
    </lineage>
</organism>
<evidence type="ECO:0000313" key="1">
    <source>
        <dbReference type="EMBL" id="GFN84790.1"/>
    </source>
</evidence>
<proteinExistence type="predicted"/>
<reference evidence="1 2" key="1">
    <citation type="journal article" date="2021" name="Elife">
        <title>Chloroplast acquisition without the gene transfer in kleptoplastic sea slugs, Plakobranchus ocellatus.</title>
        <authorList>
            <person name="Maeda T."/>
            <person name="Takahashi S."/>
            <person name="Yoshida T."/>
            <person name="Shimamura S."/>
            <person name="Takaki Y."/>
            <person name="Nagai Y."/>
            <person name="Toyoda A."/>
            <person name="Suzuki Y."/>
            <person name="Arimoto A."/>
            <person name="Ishii H."/>
            <person name="Satoh N."/>
            <person name="Nishiyama T."/>
            <person name="Hasebe M."/>
            <person name="Maruyama T."/>
            <person name="Minagawa J."/>
            <person name="Obokata J."/>
            <person name="Shigenobu S."/>
        </authorList>
    </citation>
    <scope>NUCLEOTIDE SEQUENCE [LARGE SCALE GENOMIC DNA]</scope>
</reference>
<gene>
    <name evidence="1" type="ORF">PoB_001129600</name>
</gene>
<dbReference type="Proteomes" id="UP000735302">
    <property type="component" value="Unassembled WGS sequence"/>
</dbReference>
<comment type="caution">
    <text evidence="1">The sequence shown here is derived from an EMBL/GenBank/DDBJ whole genome shotgun (WGS) entry which is preliminary data.</text>
</comment>
<name>A0AAV3YQY3_9GAST</name>
<sequence length="113" mass="12558">MPKTEILNQFLVDSLLAYGVQEEVFLGLDDMKEEKTFKWANGSELMVPGFYVNFDHNAGIFRTDGSRTRKAQAVCGPGEWAGHTVGRAGTTVAGAQAGRKLALWIERRQSVRR</sequence>
<evidence type="ECO:0000313" key="2">
    <source>
        <dbReference type="Proteomes" id="UP000735302"/>
    </source>
</evidence>
<accession>A0AAV3YQY3</accession>
<protein>
    <submittedName>
        <fullName evidence="1">Uncharacterized protein</fullName>
    </submittedName>
</protein>